<gene>
    <name evidence="1" type="ORF">AVDCRST_MAG25-129</name>
</gene>
<name>A0A6J4R003_9ACTN</name>
<reference evidence="1" key="1">
    <citation type="submission" date="2020-02" db="EMBL/GenBank/DDBJ databases">
        <authorList>
            <person name="Meier V. D."/>
        </authorList>
    </citation>
    <scope>NUCLEOTIDE SEQUENCE</scope>
    <source>
        <strain evidence="1">AVDCRST_MAG25</strain>
    </source>
</reference>
<evidence type="ECO:0000313" key="1">
    <source>
        <dbReference type="EMBL" id="CAA9455963.1"/>
    </source>
</evidence>
<organism evidence="1">
    <name type="scientific">uncultured Rubrobacteraceae bacterium</name>
    <dbReference type="NCBI Taxonomy" id="349277"/>
    <lineage>
        <taxon>Bacteria</taxon>
        <taxon>Bacillati</taxon>
        <taxon>Actinomycetota</taxon>
        <taxon>Rubrobacteria</taxon>
        <taxon>Rubrobacterales</taxon>
        <taxon>Rubrobacteraceae</taxon>
        <taxon>environmental samples</taxon>
    </lineage>
</organism>
<dbReference type="AlphaFoldDB" id="A0A6J4R003"/>
<sequence>MVEKGAMAVPAAGLHARFINEAKYYSSEMPVVKNRIRANAKGSLRHMAHGEKVGAEGEQATVDAVVAIPGARYTISSGL</sequence>
<accession>A0A6J4R003</accession>
<proteinExistence type="predicted"/>
<protein>
    <submittedName>
        <fullName evidence="1">Uncharacterized protein</fullName>
    </submittedName>
</protein>
<dbReference type="EMBL" id="CADCVI010000008">
    <property type="protein sequence ID" value="CAA9455963.1"/>
    <property type="molecule type" value="Genomic_DNA"/>
</dbReference>